<gene>
    <name evidence="3" type="ORF">LCGC14_0656890</name>
</gene>
<dbReference type="Pfam" id="PF08241">
    <property type="entry name" value="Methyltransf_11"/>
    <property type="match status" value="1"/>
</dbReference>
<dbReference type="SUPFAM" id="SSF53335">
    <property type="entry name" value="S-adenosyl-L-methionine-dependent methyltransferases"/>
    <property type="match status" value="1"/>
</dbReference>
<keyword evidence="1" id="KW-0808">Transferase</keyword>
<name>A0A0F9U331_9ZZZZ</name>
<dbReference type="EMBL" id="LAZR01001243">
    <property type="protein sequence ID" value="KKN48033.1"/>
    <property type="molecule type" value="Genomic_DNA"/>
</dbReference>
<dbReference type="PANTHER" id="PTHR44068">
    <property type="entry name" value="ZGC:194242"/>
    <property type="match status" value="1"/>
</dbReference>
<dbReference type="GO" id="GO:0008757">
    <property type="term" value="F:S-adenosylmethionine-dependent methyltransferase activity"/>
    <property type="evidence" value="ECO:0007669"/>
    <property type="project" value="InterPro"/>
</dbReference>
<dbReference type="InterPro" id="IPR013216">
    <property type="entry name" value="Methyltransf_11"/>
</dbReference>
<organism evidence="3">
    <name type="scientific">marine sediment metagenome</name>
    <dbReference type="NCBI Taxonomy" id="412755"/>
    <lineage>
        <taxon>unclassified sequences</taxon>
        <taxon>metagenomes</taxon>
        <taxon>ecological metagenomes</taxon>
    </lineage>
</organism>
<proteinExistence type="predicted"/>
<dbReference type="Gene3D" id="3.40.50.150">
    <property type="entry name" value="Vaccinia Virus protein VP39"/>
    <property type="match status" value="1"/>
</dbReference>
<evidence type="ECO:0000313" key="3">
    <source>
        <dbReference type="EMBL" id="KKN48033.1"/>
    </source>
</evidence>
<dbReference type="InterPro" id="IPR029063">
    <property type="entry name" value="SAM-dependent_MTases_sf"/>
</dbReference>
<dbReference type="InterPro" id="IPR050447">
    <property type="entry name" value="Erg6_SMT_methyltransf"/>
</dbReference>
<evidence type="ECO:0000256" key="1">
    <source>
        <dbReference type="ARBA" id="ARBA00022679"/>
    </source>
</evidence>
<dbReference type="CDD" id="cd02440">
    <property type="entry name" value="AdoMet_MTases"/>
    <property type="match status" value="1"/>
</dbReference>
<evidence type="ECO:0000259" key="2">
    <source>
        <dbReference type="Pfam" id="PF08241"/>
    </source>
</evidence>
<sequence>MDYEEAINKQYGTSDLGINILKTLRDEGIDTKRQIQERLASIEDLHIRGRSATMELIQGAGLNESVKVLDVGSGIGGPARLLATKYGCNVIGLDLCKEFCDAAEIINKQLGLDKKIEIRQGNALDMPFDDKSFDFVMVQHVLMNIKNKNDLFSQVHRVLRPQGRLALYEICAGLNTPIHYPVMWANDPSINLLINPNEFRQLIKDNGFKELSWKDGTAKVLEGFQIRKSKQSATRPSQNKPINYGLIFKNLKEKRQNTIRNFEEGRIVVIQGLFERIEN</sequence>
<dbReference type="AlphaFoldDB" id="A0A0F9U331"/>
<protein>
    <recommendedName>
        <fullName evidence="2">Methyltransferase type 11 domain-containing protein</fullName>
    </recommendedName>
</protein>
<comment type="caution">
    <text evidence="3">The sequence shown here is derived from an EMBL/GenBank/DDBJ whole genome shotgun (WGS) entry which is preliminary data.</text>
</comment>
<feature type="domain" description="Methyltransferase type 11" evidence="2">
    <location>
        <begin position="69"/>
        <end position="166"/>
    </location>
</feature>
<dbReference type="PANTHER" id="PTHR44068:SF11">
    <property type="entry name" value="GERANYL DIPHOSPHATE 2-C-METHYLTRANSFERASE"/>
    <property type="match status" value="1"/>
</dbReference>
<reference evidence="3" key="1">
    <citation type="journal article" date="2015" name="Nature">
        <title>Complex archaea that bridge the gap between prokaryotes and eukaryotes.</title>
        <authorList>
            <person name="Spang A."/>
            <person name="Saw J.H."/>
            <person name="Jorgensen S.L."/>
            <person name="Zaremba-Niedzwiedzka K."/>
            <person name="Martijn J."/>
            <person name="Lind A.E."/>
            <person name="van Eijk R."/>
            <person name="Schleper C."/>
            <person name="Guy L."/>
            <person name="Ettema T.J."/>
        </authorList>
    </citation>
    <scope>NUCLEOTIDE SEQUENCE</scope>
</reference>
<accession>A0A0F9U331</accession>